<dbReference type="NCBIfam" id="TIGR00252">
    <property type="entry name" value="YraN family protein"/>
    <property type="match status" value="1"/>
</dbReference>
<accession>A0A3M0A8T7</accession>
<comment type="caution">
    <text evidence="3">The sequence shown here is derived from an EMBL/GenBank/DDBJ whole genome shotgun (WGS) entry which is preliminary data.</text>
</comment>
<dbReference type="InterPro" id="IPR011856">
    <property type="entry name" value="tRNA_endonuc-like_dom_sf"/>
</dbReference>
<dbReference type="CDD" id="cd20736">
    <property type="entry name" value="PoNe_Nuclease"/>
    <property type="match status" value="1"/>
</dbReference>
<comment type="similarity">
    <text evidence="1 2">Belongs to the UPF0102 family.</text>
</comment>
<dbReference type="NCBIfam" id="NF009150">
    <property type="entry name" value="PRK12497.1-3"/>
    <property type="match status" value="1"/>
</dbReference>
<reference evidence="3 4" key="1">
    <citation type="submission" date="2018-10" db="EMBL/GenBank/DDBJ databases">
        <title>Genomic Encyclopedia of Type Strains, Phase IV (KMG-IV): sequencing the most valuable type-strain genomes for metagenomic binning, comparative biology and taxonomic classification.</title>
        <authorList>
            <person name="Goeker M."/>
        </authorList>
    </citation>
    <scope>NUCLEOTIDE SEQUENCE [LARGE SCALE GENOMIC DNA]</scope>
    <source>
        <strain evidence="3 4">DSM 25080</strain>
    </source>
</reference>
<dbReference type="InterPro" id="IPR011335">
    <property type="entry name" value="Restrct_endonuc-II-like"/>
</dbReference>
<evidence type="ECO:0000313" key="3">
    <source>
        <dbReference type="EMBL" id="RMA79919.1"/>
    </source>
</evidence>
<dbReference type="PANTHER" id="PTHR34039">
    <property type="entry name" value="UPF0102 PROTEIN YRAN"/>
    <property type="match status" value="1"/>
</dbReference>
<keyword evidence="3" id="KW-0540">Nuclease</keyword>
<dbReference type="EMBL" id="REFJ01000003">
    <property type="protein sequence ID" value="RMA79919.1"/>
    <property type="molecule type" value="Genomic_DNA"/>
</dbReference>
<evidence type="ECO:0000256" key="1">
    <source>
        <dbReference type="ARBA" id="ARBA00006738"/>
    </source>
</evidence>
<dbReference type="OrthoDB" id="9794876at2"/>
<dbReference type="GO" id="GO:0004519">
    <property type="term" value="F:endonuclease activity"/>
    <property type="evidence" value="ECO:0007669"/>
    <property type="project" value="UniProtKB-KW"/>
</dbReference>
<dbReference type="AlphaFoldDB" id="A0A3M0A8T7"/>
<proteinExistence type="inferred from homology"/>
<organism evidence="3 4">
    <name type="scientific">Umboniibacter marinipuniceus</name>
    <dbReference type="NCBI Taxonomy" id="569599"/>
    <lineage>
        <taxon>Bacteria</taxon>
        <taxon>Pseudomonadati</taxon>
        <taxon>Pseudomonadota</taxon>
        <taxon>Gammaproteobacteria</taxon>
        <taxon>Cellvibrionales</taxon>
        <taxon>Cellvibrionaceae</taxon>
        <taxon>Umboniibacter</taxon>
    </lineage>
</organism>
<dbReference type="Pfam" id="PF02021">
    <property type="entry name" value="UPF0102"/>
    <property type="match status" value="1"/>
</dbReference>
<dbReference type="RefSeq" id="WP_121876617.1">
    <property type="nucleotide sequence ID" value="NZ_REFJ01000003.1"/>
</dbReference>
<evidence type="ECO:0000313" key="4">
    <source>
        <dbReference type="Proteomes" id="UP000267187"/>
    </source>
</evidence>
<dbReference type="HAMAP" id="MF_00048">
    <property type="entry name" value="UPF0102"/>
    <property type="match status" value="1"/>
</dbReference>
<keyword evidence="3" id="KW-0378">Hydrolase</keyword>
<keyword evidence="4" id="KW-1185">Reference proteome</keyword>
<dbReference type="PANTHER" id="PTHR34039:SF1">
    <property type="entry name" value="UPF0102 PROTEIN YRAN"/>
    <property type="match status" value="1"/>
</dbReference>
<dbReference type="Gene3D" id="3.40.1350.10">
    <property type="match status" value="1"/>
</dbReference>
<keyword evidence="3" id="KW-0255">Endonuclease</keyword>
<evidence type="ECO:0000256" key="2">
    <source>
        <dbReference type="HAMAP-Rule" id="MF_00048"/>
    </source>
</evidence>
<sequence>MAKNSVALGAAYEALVVRYLIANGLAIIATNYRCRFGEIDIIASSPDSLIFIEVKYRTANTFGLPEDYLTAAKQRKLIKAAHHFLCENREYQNQPLRFDVIANKNSEIIWIKNAIDCESSWI</sequence>
<dbReference type="InterPro" id="IPR003509">
    <property type="entry name" value="UPF0102_YraN-like"/>
</dbReference>
<gene>
    <name evidence="3" type="ORF">DFR27_1270</name>
</gene>
<dbReference type="Proteomes" id="UP000267187">
    <property type="component" value="Unassembled WGS sequence"/>
</dbReference>
<dbReference type="SUPFAM" id="SSF52980">
    <property type="entry name" value="Restriction endonuclease-like"/>
    <property type="match status" value="1"/>
</dbReference>
<protein>
    <recommendedName>
        <fullName evidence="2">UPF0102 protein DFR27_1270</fullName>
    </recommendedName>
</protein>
<dbReference type="GO" id="GO:0003676">
    <property type="term" value="F:nucleic acid binding"/>
    <property type="evidence" value="ECO:0007669"/>
    <property type="project" value="InterPro"/>
</dbReference>
<name>A0A3M0A8T7_9GAMM</name>